<gene>
    <name evidence="3" type="ORF">AWC35_19335</name>
</gene>
<dbReference type="InterPro" id="IPR029058">
    <property type="entry name" value="AB_hydrolase_fold"/>
</dbReference>
<feature type="region of interest" description="Disordered" evidence="1">
    <location>
        <begin position="261"/>
        <end position="285"/>
    </location>
</feature>
<evidence type="ECO:0000313" key="3">
    <source>
        <dbReference type="EMBL" id="ATA22543.1"/>
    </source>
</evidence>
<dbReference type="SUPFAM" id="SSF53474">
    <property type="entry name" value="alpha/beta-Hydrolases"/>
    <property type="match status" value="1"/>
</dbReference>
<dbReference type="Pfam" id="PF01764">
    <property type="entry name" value="Lipase_3"/>
    <property type="match status" value="1"/>
</dbReference>
<dbReference type="PANTHER" id="PTHR45856:SF24">
    <property type="entry name" value="FUNGAL LIPASE-LIKE DOMAIN-CONTAINING PROTEIN"/>
    <property type="match status" value="1"/>
</dbReference>
<dbReference type="CDD" id="cd00519">
    <property type="entry name" value="Lipase_3"/>
    <property type="match status" value="1"/>
</dbReference>
<organism evidence="3 4">
    <name type="scientific">Gibbsiella quercinecans</name>
    <dbReference type="NCBI Taxonomy" id="929813"/>
    <lineage>
        <taxon>Bacteria</taxon>
        <taxon>Pseudomonadati</taxon>
        <taxon>Pseudomonadota</taxon>
        <taxon>Gammaproteobacteria</taxon>
        <taxon>Enterobacterales</taxon>
        <taxon>Yersiniaceae</taxon>
        <taxon>Gibbsiella</taxon>
    </lineage>
</organism>
<dbReference type="Proteomes" id="UP000217182">
    <property type="component" value="Chromosome"/>
</dbReference>
<proteinExistence type="predicted"/>
<evidence type="ECO:0000256" key="1">
    <source>
        <dbReference type="SAM" id="MobiDB-lite"/>
    </source>
</evidence>
<dbReference type="InterPro" id="IPR051218">
    <property type="entry name" value="Sec_MonoDiacylglyc_Lipase"/>
</dbReference>
<reference evidence="3 4" key="1">
    <citation type="submission" date="2016-01" db="EMBL/GenBank/DDBJ databases">
        <authorList>
            <person name="Oliw E.H."/>
        </authorList>
    </citation>
    <scope>NUCLEOTIDE SEQUENCE [LARGE SCALE GENOMIC DNA]</scope>
    <source>
        <strain evidence="3 4">FRB97</strain>
    </source>
</reference>
<feature type="domain" description="Fungal lipase-type" evidence="2">
    <location>
        <begin position="306"/>
        <end position="443"/>
    </location>
</feature>
<dbReference type="InterPro" id="IPR002921">
    <property type="entry name" value="Fungal_lipase-type"/>
</dbReference>
<protein>
    <submittedName>
        <fullName evidence="3">Lipase</fullName>
    </submittedName>
</protein>
<dbReference type="EMBL" id="CP014136">
    <property type="protein sequence ID" value="ATA22543.1"/>
    <property type="molecule type" value="Genomic_DNA"/>
</dbReference>
<dbReference type="KEGG" id="gqu:AWC35_19335"/>
<evidence type="ECO:0000313" key="4">
    <source>
        <dbReference type="Proteomes" id="UP000217182"/>
    </source>
</evidence>
<accession>A0A250B8I2</accession>
<dbReference type="OrthoDB" id="5562330at2"/>
<dbReference type="RefSeq" id="WP_095849115.1">
    <property type="nucleotide sequence ID" value="NZ_CP014136.1"/>
</dbReference>
<dbReference type="GO" id="GO:0006629">
    <property type="term" value="P:lipid metabolic process"/>
    <property type="evidence" value="ECO:0007669"/>
    <property type="project" value="InterPro"/>
</dbReference>
<dbReference type="Gene3D" id="3.40.50.1820">
    <property type="entry name" value="alpha/beta hydrolase"/>
    <property type="match status" value="1"/>
</dbReference>
<keyword evidence="4" id="KW-1185">Reference proteome</keyword>
<feature type="compositionally biased region" description="Basic and acidic residues" evidence="1">
    <location>
        <begin position="262"/>
        <end position="275"/>
    </location>
</feature>
<name>A0A250B8I2_9GAMM</name>
<evidence type="ECO:0000259" key="2">
    <source>
        <dbReference type="Pfam" id="PF01764"/>
    </source>
</evidence>
<sequence>MAGSSLVTSVTHTEAKATAGKQKPYWVEFQLVDEQNVPVANMPWIVESTHPVSGPVDNFTYSGQSDADGLVRIDMPHGLELRLTLDSNQLATEMEKRALRVSRDAENDSVVRPEAEEKGYIWHYAVIGELCRTLPSVELRDGEVWPPFHFPQNKIMKGVVIRTNQLEKRHVIEICPFRAWELVLHHQKDYSIANGINLGAAATLAYADDSTLDTVSITRFFINQCQDLSRLPQLYKDGSAWNTLVQDVPFSERYHPPVFMDTSRDTSPKVDEKNPHGTAQPEGDIAATKADGDTQLYYVYNADKVIVAWRGTASLFDVGTDLAFRPVNSELCDIDKTQCSSLLPAGKVHDGFWSGYSRVCKKFEAELSELEKLIKINDLFICGHSLGGALALIQSAYLQNDDPVLYTYGMPRTFTKDAVEQLSSITHYRHVNDNDPIPAVPPEANLDNELYKIWGWFGGTLGFFWSLGELLSYQMVSWGDCFWHHGNTVAFLTATQSREWNECKRDLPTPAGCITIRNPLPLKAKLYLVPALAEQDMQQAGKKQKEFKTSLTQSDLKDFFPKGRNPDRGVNLNIFEHFMTSYMPYMYNKVLELIDNAGIVEKRTFTEHLHNVDSFREQMEENKNDIPADELSRNEIFLNIESLLGAALAPTLSMPSGNDSLLRFSQYGEEVMENV</sequence>
<dbReference type="PANTHER" id="PTHR45856">
    <property type="entry name" value="ALPHA/BETA-HYDROLASES SUPERFAMILY PROTEIN"/>
    <property type="match status" value="1"/>
</dbReference>
<dbReference type="AlphaFoldDB" id="A0A250B8I2"/>